<gene>
    <name evidence="1" type="ORF">LCGC14_0454970</name>
</gene>
<accession>A0A0F9VQH8</accession>
<protein>
    <submittedName>
        <fullName evidence="1">Uncharacterized protein</fullName>
    </submittedName>
</protein>
<name>A0A0F9VQH8_9ZZZZ</name>
<organism evidence="1">
    <name type="scientific">marine sediment metagenome</name>
    <dbReference type="NCBI Taxonomy" id="412755"/>
    <lineage>
        <taxon>unclassified sequences</taxon>
        <taxon>metagenomes</taxon>
        <taxon>ecological metagenomes</taxon>
    </lineage>
</organism>
<comment type="caution">
    <text evidence="1">The sequence shown here is derived from an EMBL/GenBank/DDBJ whole genome shotgun (WGS) entry which is preliminary data.</text>
</comment>
<sequence length="86" mass="9156">MLLGDIGMAKIGDESFGPGNLMINDTAEVVTITFDPHRIIGAFNPSAKAREEGRDGNPKVASTGSYRVLDVSGVRLMLHVIGRSKS</sequence>
<dbReference type="EMBL" id="LAZR01000459">
    <property type="protein sequence ID" value="KKN68043.1"/>
    <property type="molecule type" value="Genomic_DNA"/>
</dbReference>
<reference evidence="1" key="1">
    <citation type="journal article" date="2015" name="Nature">
        <title>Complex archaea that bridge the gap between prokaryotes and eukaryotes.</title>
        <authorList>
            <person name="Spang A."/>
            <person name="Saw J.H."/>
            <person name="Jorgensen S.L."/>
            <person name="Zaremba-Niedzwiedzka K."/>
            <person name="Martijn J."/>
            <person name="Lind A.E."/>
            <person name="van Eijk R."/>
            <person name="Schleper C."/>
            <person name="Guy L."/>
            <person name="Ettema T.J."/>
        </authorList>
    </citation>
    <scope>NUCLEOTIDE SEQUENCE</scope>
</reference>
<evidence type="ECO:0000313" key="1">
    <source>
        <dbReference type="EMBL" id="KKN68043.1"/>
    </source>
</evidence>
<dbReference type="AlphaFoldDB" id="A0A0F9VQH8"/>
<proteinExistence type="predicted"/>